<dbReference type="GO" id="GO:0009279">
    <property type="term" value="C:cell outer membrane"/>
    <property type="evidence" value="ECO:0007669"/>
    <property type="project" value="UniProtKB-SubCell"/>
</dbReference>
<dbReference type="GO" id="GO:0030246">
    <property type="term" value="F:carbohydrate binding"/>
    <property type="evidence" value="ECO:0007669"/>
    <property type="project" value="InterPro"/>
</dbReference>
<evidence type="ECO:0000256" key="7">
    <source>
        <dbReference type="PROSITE-ProRule" id="PRU01360"/>
    </source>
</evidence>
<dbReference type="EMBL" id="SMCS01000004">
    <property type="protein sequence ID" value="TCV93903.1"/>
    <property type="molecule type" value="Genomic_DNA"/>
</dbReference>
<dbReference type="GO" id="GO:0015344">
    <property type="term" value="F:siderophore uptake transmembrane transporter activity"/>
    <property type="evidence" value="ECO:0007669"/>
    <property type="project" value="TreeGrafter"/>
</dbReference>
<evidence type="ECO:0000313" key="11">
    <source>
        <dbReference type="EMBL" id="TCV93903.1"/>
    </source>
</evidence>
<dbReference type="Gene3D" id="2.170.130.10">
    <property type="entry name" value="TonB-dependent receptor, plug domain"/>
    <property type="match status" value="1"/>
</dbReference>
<dbReference type="InterPro" id="IPR039426">
    <property type="entry name" value="TonB-dep_rcpt-like"/>
</dbReference>
<feature type="domain" description="TonB-dependent receptor plug" evidence="9">
    <location>
        <begin position="137"/>
        <end position="235"/>
    </location>
</feature>
<dbReference type="InterPro" id="IPR036942">
    <property type="entry name" value="Beta-barrel_TonB_sf"/>
</dbReference>
<dbReference type="PANTHER" id="PTHR30069:SF46">
    <property type="entry name" value="OAR PROTEIN"/>
    <property type="match status" value="1"/>
</dbReference>
<sequence>MGEINTSRRMLRRGALCVAIGLCFAAWQPAHAANTDGSVVGRTKAGATVTVRDPGTGLTRSVTADDSGNYRFPFLPIGRYTLESSKDGKPVGDPVNVNVSLGNATTVNIGEKSGTPTELEGVSVTASSVVTAVDVTSTETATNISRDQLARLPVDQSVQSVALLAPGVNKGNAGFGGISFGGSSVAENSFYVNGLNVTDFYNRNGFSEAPFAFYQEFQVKTGGYSVEFGRTTGGVVNAVTRSGTNEFKAGTEMTFEPGAWQAQQNDRYWDGERYITSSDDRYTRTKMNVYASGPIVKDKLFFFAMYEARGYTPRNTDNTGTVMTQNDTDSGFWGAKIDWHINDKNLLELMAFSDKDKNIGSVYNYDFDTKTTSAKNDEIYSDTGGKNWNLTYTSYLTNDFSMKLMYGRNEREAFTRAQSDLECNPVARTSAVPAPGVPLGCSTSTSVQKRKDVRKQGRADFEWNLGEHLVRFGYDHEVDSSDYQRHYPGPGAFYYNIYATTPGATIENGGVVPAGYTAYVRARRYEIGGNFETTNSAYYLEDNWSITPNFLLNVGLRSDAFDNKAGNGASYIKMDNMIAPRLGFSWDLHGDGTTKIFGNLGRYYLPVANVINIKQAGGLLDERTYYAFNGYQILDRNGSPYAMPILGPQIGQVDNSQGNGTVGDLRSEVDRDMDSVYQDEAILGFQQAIDDKWSWGVSGTYRKLHNAIDDMEISATPQCGGNGYVGWVMANPGSKVTVYGDTNCDGKPDGWLTVDTSKQGWAMYDAQGNYLGQRGWKKPKRTYASMELQVDRAWDEKWAFNASYVLSWNRGNAEGPVNSDTNFDDTGRTENFDDPWVNLSSGYLPNDHRHQFKFRGTYAINKHWQVGADLVLLSGSPITGYGVGNPYDATVYHSYFICVQNCADPVSENRVYQSSPRGKERTPWTYNLGASVTYLLPVSDKNNLRVKLAVYNLLNQQRTLGVDQDLQTSVGGTSSTYLQPQRFQSPRFGQLTVSLDF</sequence>
<accession>A0A4R3YS72</accession>
<dbReference type="OrthoDB" id="9768147at2"/>
<reference evidence="11 12" key="1">
    <citation type="submission" date="2019-03" db="EMBL/GenBank/DDBJ databases">
        <title>Above-ground endophytic microbial communities from plants in different locations in the United States.</title>
        <authorList>
            <person name="Frank C."/>
        </authorList>
    </citation>
    <scope>NUCLEOTIDE SEQUENCE [LARGE SCALE GENOMIC DNA]</scope>
    <source>
        <strain evidence="11 12">LP_13_YM</strain>
    </source>
</reference>
<keyword evidence="12" id="KW-1185">Reference proteome</keyword>
<dbReference type="Proteomes" id="UP000295645">
    <property type="component" value="Unassembled WGS sequence"/>
</dbReference>
<evidence type="ECO:0000313" key="12">
    <source>
        <dbReference type="Proteomes" id="UP000295645"/>
    </source>
</evidence>
<dbReference type="PROSITE" id="PS52016">
    <property type="entry name" value="TONB_DEPENDENT_REC_3"/>
    <property type="match status" value="1"/>
</dbReference>
<feature type="domain" description="TonB-dependent transporter Oar-like beta-barrel" evidence="10">
    <location>
        <begin position="320"/>
        <end position="560"/>
    </location>
</feature>
<keyword evidence="3 7" id="KW-1134">Transmembrane beta strand</keyword>
<evidence type="ECO:0000256" key="6">
    <source>
        <dbReference type="ARBA" id="ARBA00023237"/>
    </source>
</evidence>
<keyword evidence="4 7" id="KW-0812">Transmembrane</keyword>
<evidence type="ECO:0000259" key="10">
    <source>
        <dbReference type="Pfam" id="PF25183"/>
    </source>
</evidence>
<dbReference type="AlphaFoldDB" id="A0A4R3YS72"/>
<proteinExistence type="inferred from homology"/>
<comment type="subcellular location">
    <subcellularLocation>
        <location evidence="1 7">Cell outer membrane</location>
        <topology evidence="1 7">Multi-pass membrane protein</topology>
    </subcellularLocation>
</comment>
<keyword evidence="6 7" id="KW-0998">Cell outer membrane</keyword>
<feature type="domain" description="TonB-dependent transporter Oar-like beta-barrel" evidence="10">
    <location>
        <begin position="569"/>
        <end position="980"/>
    </location>
</feature>
<keyword evidence="11" id="KW-0675">Receptor</keyword>
<comment type="similarity">
    <text evidence="7">Belongs to the TonB-dependent receptor family.</text>
</comment>
<dbReference type="InterPro" id="IPR037066">
    <property type="entry name" value="Plug_dom_sf"/>
</dbReference>
<protein>
    <submittedName>
        <fullName evidence="11">TonB-dependent receptor-like protein</fullName>
    </submittedName>
</protein>
<dbReference type="InterPro" id="IPR013784">
    <property type="entry name" value="Carb-bd-like_fold"/>
</dbReference>
<evidence type="ECO:0000256" key="1">
    <source>
        <dbReference type="ARBA" id="ARBA00004571"/>
    </source>
</evidence>
<dbReference type="InterPro" id="IPR012910">
    <property type="entry name" value="Plug_dom"/>
</dbReference>
<dbReference type="Pfam" id="PF07715">
    <property type="entry name" value="Plug"/>
    <property type="match status" value="1"/>
</dbReference>
<dbReference type="Pfam" id="PF13620">
    <property type="entry name" value="CarboxypepD_reg"/>
    <property type="match status" value="1"/>
</dbReference>
<dbReference type="Pfam" id="PF25183">
    <property type="entry name" value="OMP_b-brl_4"/>
    <property type="match status" value="2"/>
</dbReference>
<keyword evidence="2 7" id="KW-0813">Transport</keyword>
<feature type="signal peptide" evidence="8">
    <location>
        <begin position="1"/>
        <end position="32"/>
    </location>
</feature>
<evidence type="ECO:0000256" key="3">
    <source>
        <dbReference type="ARBA" id="ARBA00022452"/>
    </source>
</evidence>
<evidence type="ECO:0000256" key="8">
    <source>
        <dbReference type="SAM" id="SignalP"/>
    </source>
</evidence>
<feature type="chain" id="PRO_5020255427" evidence="8">
    <location>
        <begin position="33"/>
        <end position="997"/>
    </location>
</feature>
<dbReference type="SUPFAM" id="SSF56935">
    <property type="entry name" value="Porins"/>
    <property type="match status" value="1"/>
</dbReference>
<dbReference type="SUPFAM" id="SSF49452">
    <property type="entry name" value="Starch-binding domain-like"/>
    <property type="match status" value="1"/>
</dbReference>
<evidence type="ECO:0000256" key="2">
    <source>
        <dbReference type="ARBA" id="ARBA00022448"/>
    </source>
</evidence>
<keyword evidence="5 7" id="KW-0472">Membrane</keyword>
<keyword evidence="8" id="KW-0732">Signal</keyword>
<evidence type="ECO:0000256" key="5">
    <source>
        <dbReference type="ARBA" id="ARBA00023136"/>
    </source>
</evidence>
<dbReference type="RefSeq" id="WP_132144071.1">
    <property type="nucleotide sequence ID" value="NZ_SMCS01000004.1"/>
</dbReference>
<name>A0A4R3YS72_9GAMM</name>
<comment type="caution">
    <text evidence="11">The sequence shown here is derived from an EMBL/GenBank/DDBJ whole genome shotgun (WGS) entry which is preliminary data.</text>
</comment>
<dbReference type="PANTHER" id="PTHR30069">
    <property type="entry name" value="TONB-DEPENDENT OUTER MEMBRANE RECEPTOR"/>
    <property type="match status" value="1"/>
</dbReference>
<dbReference type="Gene3D" id="2.40.170.20">
    <property type="entry name" value="TonB-dependent receptor, beta-barrel domain"/>
    <property type="match status" value="1"/>
</dbReference>
<evidence type="ECO:0000256" key="4">
    <source>
        <dbReference type="ARBA" id="ARBA00022692"/>
    </source>
</evidence>
<dbReference type="GO" id="GO:0044718">
    <property type="term" value="P:siderophore transmembrane transport"/>
    <property type="evidence" value="ECO:0007669"/>
    <property type="project" value="TreeGrafter"/>
</dbReference>
<gene>
    <name evidence="11" type="ORF">EC912_10498</name>
</gene>
<dbReference type="InterPro" id="IPR057601">
    <property type="entry name" value="Oar-like_b-barrel"/>
</dbReference>
<dbReference type="Gene3D" id="2.60.40.1120">
    <property type="entry name" value="Carboxypeptidase-like, regulatory domain"/>
    <property type="match status" value="1"/>
</dbReference>
<organism evidence="11 12">
    <name type="scientific">Luteibacter rhizovicinus</name>
    <dbReference type="NCBI Taxonomy" id="242606"/>
    <lineage>
        <taxon>Bacteria</taxon>
        <taxon>Pseudomonadati</taxon>
        <taxon>Pseudomonadota</taxon>
        <taxon>Gammaproteobacteria</taxon>
        <taxon>Lysobacterales</taxon>
        <taxon>Rhodanobacteraceae</taxon>
        <taxon>Luteibacter</taxon>
    </lineage>
</organism>
<evidence type="ECO:0000259" key="9">
    <source>
        <dbReference type="Pfam" id="PF07715"/>
    </source>
</evidence>